<evidence type="ECO:0000313" key="2">
    <source>
        <dbReference type="Proteomes" id="UP000265955"/>
    </source>
</evidence>
<dbReference type="EMBL" id="QYUO01000002">
    <property type="protein sequence ID" value="RJF96106.1"/>
    <property type="molecule type" value="Genomic_DNA"/>
</dbReference>
<dbReference type="Pfam" id="PF07793">
    <property type="entry name" value="DUF1631"/>
    <property type="match status" value="1"/>
</dbReference>
<dbReference type="AlphaFoldDB" id="A0A3A3G3W2"/>
<keyword evidence="2" id="KW-1185">Reference proteome</keyword>
<proteinExistence type="predicted"/>
<dbReference type="OrthoDB" id="8571923at2"/>
<dbReference type="RefSeq" id="WP_119771252.1">
    <property type="nucleotide sequence ID" value="NZ_QYUO01000002.1"/>
</dbReference>
<comment type="caution">
    <text evidence="1">The sequence shown here is derived from an EMBL/GenBank/DDBJ whole genome shotgun (WGS) entry which is preliminary data.</text>
</comment>
<protein>
    <submittedName>
        <fullName evidence="1">DUF1631 family protein</fullName>
    </submittedName>
</protein>
<organism evidence="1 2">
    <name type="scientific">Noviherbaspirillum saxi</name>
    <dbReference type="NCBI Taxonomy" id="2320863"/>
    <lineage>
        <taxon>Bacteria</taxon>
        <taxon>Pseudomonadati</taxon>
        <taxon>Pseudomonadota</taxon>
        <taxon>Betaproteobacteria</taxon>
        <taxon>Burkholderiales</taxon>
        <taxon>Oxalobacteraceae</taxon>
        <taxon>Noviherbaspirillum</taxon>
    </lineage>
</organism>
<evidence type="ECO:0000313" key="1">
    <source>
        <dbReference type="EMBL" id="RJF96106.1"/>
    </source>
</evidence>
<dbReference type="Proteomes" id="UP000265955">
    <property type="component" value="Unassembled WGS sequence"/>
</dbReference>
<reference evidence="2" key="1">
    <citation type="submission" date="2018-09" db="EMBL/GenBank/DDBJ databases">
        <authorList>
            <person name="Zhu H."/>
        </authorList>
    </citation>
    <scope>NUCLEOTIDE SEQUENCE [LARGE SCALE GENOMIC DNA]</scope>
    <source>
        <strain evidence="2">K1R23-30</strain>
    </source>
</reference>
<accession>A0A3A3G3W2</accession>
<sequence>MAETEYKRLLQSAQDRAQIGFLAAAQRAMQDADKNIVETLAKARSGLDHSALTGVRHFIRQDGNVFLRCIDTRFRASLERAMQTMFVDLRPGMRKLTADELSLIDDEAVNHQIEVGRLAERMRDANEESIGRLNVIIAQIHGHHEAKERENPFRPYLLARALYEAIKETAADEANSRMLFDHIANALVPHLPGYYQSIRDVFEASGLRGKFTMQRSRHAHTQRYFGAPGAGNDAAAQFSAKLMPGLQRILEAMQNIPAGMNAYAGAAPGAVSGENPATVQDFLRKMFVPSRSFFPPGSEPPRARSEPVAPVNSLVRQLSDYQSAAAREEAPTPQANATPPRLAQVCERMDLQKASVMERMTVDVVAMLFDIILDDEQIPAELRRHIGRLQIPILKAAVIEPELMHDETHPARLLLNRMSSAAVSVDPASPDGARLAAEFDRIVSRILAEFDADVSIFADTLQQFESFLVDFVRHDDSRATQAIEAVEAAEKFSILLSNTMDALCEVLLPLNADKRISDFVIRVWPHVLVHAAWKDVESRTSADGPESLAQQYRNVLPELLWSIQEKQNPADRAALMRMLPGLVKRFRDALNLIQLPDDEAKEMLDTLIELHTQVLRGVAKTKDAETVSLDELRQPFARLVVSWERVTWSLADPPQPRASVIEDVFGKRGVVARQHLDAGIGGTSAADRDFLAQTYLLGTRVQFMHDGAGTPGQLVWISTHRSLYLFRQENDAGLVLFSFASLLDALREEMVLPLEYAPVFERAVESLLFGAGKLQDMSV</sequence>
<name>A0A3A3G3W2_9BURK</name>
<dbReference type="InterPro" id="IPR012434">
    <property type="entry name" value="DUF1631"/>
</dbReference>
<gene>
    <name evidence="1" type="ORF">D3871_22480</name>
</gene>